<comment type="caution">
    <text evidence="3">The sequence shown here is derived from an EMBL/GenBank/DDBJ whole genome shotgun (WGS) entry which is preliminary data.</text>
</comment>
<dbReference type="AlphaFoldDB" id="A0A2N3I4M1"/>
<feature type="chain" id="PRO_5014839832" description="Outer membrane protein beta-barrel domain-containing protein" evidence="1">
    <location>
        <begin position="20"/>
        <end position="193"/>
    </location>
</feature>
<dbReference type="Gene3D" id="2.40.160.20">
    <property type="match status" value="1"/>
</dbReference>
<name>A0A2N3I4M1_9BACT</name>
<dbReference type="InterPro" id="IPR011250">
    <property type="entry name" value="OMP/PagP_B-barrel"/>
</dbReference>
<dbReference type="SUPFAM" id="SSF56925">
    <property type="entry name" value="OMPA-like"/>
    <property type="match status" value="1"/>
</dbReference>
<keyword evidence="4" id="KW-1185">Reference proteome</keyword>
<evidence type="ECO:0000313" key="4">
    <source>
        <dbReference type="Proteomes" id="UP000233618"/>
    </source>
</evidence>
<evidence type="ECO:0000259" key="2">
    <source>
        <dbReference type="Pfam" id="PF13568"/>
    </source>
</evidence>
<sequence length="193" mass="21097">MKKIFLAAVICMFSSALFAQLSSPINFGLHAGLVSTKADTDMGGLAGIKEKADNGMMLGAFLRINLNKWYVQPELNYVSRKSQLDILGESYDIKTKSLDIPMLLGYKIVKLPAFKLRAFAGPVASFKIDDSLKSSVEGKLDGDFKGAVWNAKFGAGVDVWKLTLDVDYEVGLSDVANDLKQNMVNVTLGFKIF</sequence>
<dbReference type="RefSeq" id="WP_101310350.1">
    <property type="nucleotide sequence ID" value="NZ_MVDE01000020.1"/>
</dbReference>
<gene>
    <name evidence="3" type="ORF">BZG01_13380</name>
</gene>
<evidence type="ECO:0000256" key="1">
    <source>
        <dbReference type="SAM" id="SignalP"/>
    </source>
</evidence>
<accession>A0A2N3I4M1</accession>
<dbReference type="Proteomes" id="UP000233618">
    <property type="component" value="Unassembled WGS sequence"/>
</dbReference>
<dbReference type="EMBL" id="MVDE01000020">
    <property type="protein sequence ID" value="PKQ65241.1"/>
    <property type="molecule type" value="Genomic_DNA"/>
</dbReference>
<dbReference type="InterPro" id="IPR025665">
    <property type="entry name" value="Beta-barrel_OMP_2"/>
</dbReference>
<protein>
    <recommendedName>
        <fullName evidence="2">Outer membrane protein beta-barrel domain-containing protein</fullName>
    </recommendedName>
</protein>
<feature type="signal peptide" evidence="1">
    <location>
        <begin position="1"/>
        <end position="19"/>
    </location>
</feature>
<dbReference type="Pfam" id="PF13568">
    <property type="entry name" value="OMP_b-brl_2"/>
    <property type="match status" value="1"/>
</dbReference>
<evidence type="ECO:0000313" key="3">
    <source>
        <dbReference type="EMBL" id="PKQ65241.1"/>
    </source>
</evidence>
<organism evidence="3 4">
    <name type="scientific">Labilibaculum manganireducens</name>
    <dbReference type="NCBI Taxonomy" id="1940525"/>
    <lineage>
        <taxon>Bacteria</taxon>
        <taxon>Pseudomonadati</taxon>
        <taxon>Bacteroidota</taxon>
        <taxon>Bacteroidia</taxon>
        <taxon>Marinilabiliales</taxon>
        <taxon>Marinifilaceae</taxon>
        <taxon>Labilibaculum</taxon>
    </lineage>
</organism>
<feature type="domain" description="Outer membrane protein beta-barrel" evidence="2">
    <location>
        <begin position="18"/>
        <end position="176"/>
    </location>
</feature>
<proteinExistence type="predicted"/>
<reference evidence="3 4" key="1">
    <citation type="journal article" date="2017" name="Front. Microbiol.">
        <title>Labilibaculum manganireducens gen. nov., sp. nov. and Labilibaculum filiforme sp. nov., Novel Bacteroidetes Isolated from Subsurface Sediments of the Baltic Sea.</title>
        <authorList>
            <person name="Vandieken V."/>
            <person name="Marshall I.P."/>
            <person name="Niemann H."/>
            <person name="Engelen B."/>
            <person name="Cypionka H."/>
        </authorList>
    </citation>
    <scope>NUCLEOTIDE SEQUENCE [LARGE SCALE GENOMIC DNA]</scope>
    <source>
        <strain evidence="3 4">59.10-2M</strain>
    </source>
</reference>
<keyword evidence="1" id="KW-0732">Signal</keyword>